<proteinExistence type="predicted"/>
<dbReference type="InterPro" id="IPR049708">
    <property type="entry name" value="PP0621-like"/>
</dbReference>
<keyword evidence="3" id="KW-1185">Reference proteome</keyword>
<dbReference type="Proteomes" id="UP000030428">
    <property type="component" value="Unassembled WGS sequence"/>
</dbReference>
<organism evidence="2 3">
    <name type="scientific">Candidatus Thiomargarita nelsonii</name>
    <dbReference type="NCBI Taxonomy" id="1003181"/>
    <lineage>
        <taxon>Bacteria</taxon>
        <taxon>Pseudomonadati</taxon>
        <taxon>Pseudomonadota</taxon>
        <taxon>Gammaproteobacteria</taxon>
        <taxon>Thiotrichales</taxon>
        <taxon>Thiotrichaceae</taxon>
        <taxon>Thiomargarita</taxon>
    </lineage>
</organism>
<dbReference type="AlphaFoldDB" id="A0A0A6P8Q6"/>
<comment type="caution">
    <text evidence="2">The sequence shown here is derived from an EMBL/GenBank/DDBJ whole genome shotgun (WGS) entry which is preliminary data.</text>
</comment>
<reference evidence="2 3" key="1">
    <citation type="journal article" date="2016" name="Front. Microbiol.">
        <title>Single-Cell (Meta-)Genomics of a Dimorphic Candidatus Thiomargarita nelsonii Reveals Genomic Plasticity.</title>
        <authorList>
            <person name="Flood B.E."/>
            <person name="Fliss P."/>
            <person name="Jones D.S."/>
            <person name="Dick G.J."/>
            <person name="Jain S."/>
            <person name="Kaster A.K."/>
            <person name="Winkel M."/>
            <person name="Mussmann M."/>
            <person name="Bailey J."/>
        </authorList>
    </citation>
    <scope>NUCLEOTIDE SEQUENCE [LARGE SCALE GENOMIC DNA]</scope>
    <source>
        <strain evidence="2">Hydrate Ridge</strain>
    </source>
</reference>
<evidence type="ECO:0000256" key="1">
    <source>
        <dbReference type="SAM" id="MobiDB-lite"/>
    </source>
</evidence>
<sequence>MWLAQRWYKKNQQKQTQSKTRLQPERKTEHKMMVRCDHCGLYFPEQEALHSGKARYCCEAHKRAEQQPR</sequence>
<protein>
    <submittedName>
        <fullName evidence="2">Uncharacterized protein</fullName>
    </submittedName>
</protein>
<dbReference type="EMBL" id="JSZA02000012">
    <property type="protein sequence ID" value="KHD07180.2"/>
    <property type="molecule type" value="Genomic_DNA"/>
</dbReference>
<accession>A0A0A6P8Q6</accession>
<gene>
    <name evidence="2" type="ORF">PN36_04600</name>
</gene>
<evidence type="ECO:0000313" key="3">
    <source>
        <dbReference type="Proteomes" id="UP000030428"/>
    </source>
</evidence>
<evidence type="ECO:0000313" key="2">
    <source>
        <dbReference type="EMBL" id="KHD07180.2"/>
    </source>
</evidence>
<name>A0A0A6P8Q6_9GAMM</name>
<feature type="region of interest" description="Disordered" evidence="1">
    <location>
        <begin position="1"/>
        <end position="27"/>
    </location>
</feature>
<dbReference type="NCBIfam" id="NF041023">
    <property type="entry name" value="PP0621_fam"/>
    <property type="match status" value="1"/>
</dbReference>